<accession>A0A6L2K629</accession>
<feature type="coiled-coil region" evidence="1">
    <location>
        <begin position="548"/>
        <end position="582"/>
    </location>
</feature>
<organism evidence="3">
    <name type="scientific">Tanacetum cinerariifolium</name>
    <name type="common">Dalmatian daisy</name>
    <name type="synonym">Chrysanthemum cinerariifolium</name>
    <dbReference type="NCBI Taxonomy" id="118510"/>
    <lineage>
        <taxon>Eukaryota</taxon>
        <taxon>Viridiplantae</taxon>
        <taxon>Streptophyta</taxon>
        <taxon>Embryophyta</taxon>
        <taxon>Tracheophyta</taxon>
        <taxon>Spermatophyta</taxon>
        <taxon>Magnoliopsida</taxon>
        <taxon>eudicotyledons</taxon>
        <taxon>Gunneridae</taxon>
        <taxon>Pentapetalae</taxon>
        <taxon>asterids</taxon>
        <taxon>campanulids</taxon>
        <taxon>Asterales</taxon>
        <taxon>Asteraceae</taxon>
        <taxon>Asteroideae</taxon>
        <taxon>Anthemideae</taxon>
        <taxon>Anthemidinae</taxon>
        <taxon>Tanacetum</taxon>
    </lineage>
</organism>
<feature type="compositionally biased region" description="Polar residues" evidence="2">
    <location>
        <begin position="664"/>
        <end position="680"/>
    </location>
</feature>
<dbReference type="AlphaFoldDB" id="A0A6L2K629"/>
<keyword evidence="1" id="KW-0175">Coiled coil</keyword>
<name>A0A6L2K629_TANCI</name>
<evidence type="ECO:0000256" key="2">
    <source>
        <dbReference type="SAM" id="MobiDB-lite"/>
    </source>
</evidence>
<gene>
    <name evidence="3" type="ORF">Tci_015513</name>
</gene>
<protein>
    <submittedName>
        <fullName evidence="3">Uncharacterized protein</fullName>
    </submittedName>
</protein>
<reference evidence="3" key="1">
    <citation type="journal article" date="2019" name="Sci. Rep.">
        <title>Draft genome of Tanacetum cinerariifolium, the natural source of mosquito coil.</title>
        <authorList>
            <person name="Yamashiro T."/>
            <person name="Shiraishi A."/>
            <person name="Satake H."/>
            <person name="Nakayama K."/>
        </authorList>
    </citation>
    <scope>NUCLEOTIDE SEQUENCE</scope>
</reference>
<feature type="region of interest" description="Disordered" evidence="2">
    <location>
        <begin position="657"/>
        <end position="680"/>
    </location>
</feature>
<evidence type="ECO:0000256" key="1">
    <source>
        <dbReference type="SAM" id="Coils"/>
    </source>
</evidence>
<sequence>MQTFLRKFNRFFFLKTLKVLLLVWVRFFKIKDAFGNKQYKPEDVKELIRKLFNDVQNIHEELAEYINTLSWNRPACYNYNDDDEDYTIAITPILSTEEPVDSLIMKDEHLDTILATESNEVIKSSVKDLVPILSESEGILNNMCDVPFHDNSLPLDISKDQFEDFFDSNDDSTSIDDDYFFIDDIVYVEASPPDFELVSLEEVKDDILCEKLLNIHLLIDKIESLNVNPTPDCVLKSPSPFPIPVEDNDSLFEKTSSSYANVLTTHPTLMLDSDFIPSDNSLPESEIFCFDIEEKNSGSTTIYADISLLDFNHFHFKSEPDLGDLTSIIDLGIHENVSPMTNVNLPFEDDQSPLFAYVEVILNDDSPAPTRVVDGVLQLVAPTTAEHRLARKNELKARGTLLMALPDKHQLKFNTHKDTKTLMEAIEKSTNEPVSATASVSAVSEKIHVSAIPNIDADDLEEIDLKWQMAMLTVRGHFTRECRSPKDTRRNGAAEPQRRNVLVETSTSNALVSQCDGVGSYDLSFQAEEESTNYALMAFSSSSSSSNNELRDNALVSLRQNLEKAKQERDDLKLKLEKFKTSSKNLSELLASQTNDKIGTFMPSKPDLVFNNAPNDVETDHPAFTVKLSPTRPDQDISYTHRTSAPIIEDWVFDSKDDSETKTPHNVPSFVQPTKQKMAQPTARNHAKRGTHKQYAQMSLPNPQRHVVPATILTQSKLVPITAARLVSTAVPKISVTRPRQAKTVVTKTNSRPIRHIIHSPPPKASNFPSKVTVVKAPRFNATQVVKGKWEWKPKCPVLDHVSRNTSASMTLKRFDYNDALRRSKSVMAWVPKRN</sequence>
<dbReference type="EMBL" id="BKCJ010001722">
    <property type="protein sequence ID" value="GEU43535.1"/>
    <property type="molecule type" value="Genomic_DNA"/>
</dbReference>
<proteinExistence type="predicted"/>
<evidence type="ECO:0000313" key="3">
    <source>
        <dbReference type="EMBL" id="GEU43535.1"/>
    </source>
</evidence>
<comment type="caution">
    <text evidence="3">The sequence shown here is derived from an EMBL/GenBank/DDBJ whole genome shotgun (WGS) entry which is preliminary data.</text>
</comment>